<evidence type="ECO:0000313" key="5">
    <source>
        <dbReference type="Proteomes" id="UP001320876"/>
    </source>
</evidence>
<reference evidence="4 5" key="1">
    <citation type="submission" date="2022-10" db="EMBL/GenBank/DDBJ databases">
        <title>Luteolibacter arcticus strain CCTCC AB 2014275, whole genome shotgun sequencing project.</title>
        <authorList>
            <person name="Zhao G."/>
            <person name="Shen L."/>
        </authorList>
    </citation>
    <scope>NUCLEOTIDE SEQUENCE [LARGE SCALE GENOMIC DNA]</scope>
    <source>
        <strain evidence="4 5">CCTCC AB 2014275</strain>
    </source>
</reference>
<dbReference type="InterPro" id="IPR050154">
    <property type="entry name" value="UbiB_kinase"/>
</dbReference>
<dbReference type="SUPFAM" id="SSF56112">
    <property type="entry name" value="Protein kinase-like (PK-like)"/>
    <property type="match status" value="1"/>
</dbReference>
<organism evidence="4 5">
    <name type="scientific">Luteolibacter arcticus</name>
    <dbReference type="NCBI Taxonomy" id="1581411"/>
    <lineage>
        <taxon>Bacteria</taxon>
        <taxon>Pseudomonadati</taxon>
        <taxon>Verrucomicrobiota</taxon>
        <taxon>Verrucomicrobiia</taxon>
        <taxon>Verrucomicrobiales</taxon>
        <taxon>Verrucomicrobiaceae</taxon>
        <taxon>Luteolibacter</taxon>
    </lineage>
</organism>
<feature type="domain" description="ABC1 atypical kinase-like" evidence="3">
    <location>
        <begin position="85"/>
        <end position="325"/>
    </location>
</feature>
<dbReference type="RefSeq" id="WP_264489271.1">
    <property type="nucleotide sequence ID" value="NZ_JAPDDT010000012.1"/>
</dbReference>
<evidence type="ECO:0000259" key="3">
    <source>
        <dbReference type="Pfam" id="PF03109"/>
    </source>
</evidence>
<dbReference type="InterPro" id="IPR011009">
    <property type="entry name" value="Kinase-like_dom_sf"/>
</dbReference>
<protein>
    <submittedName>
        <fullName evidence="4">AarF/UbiB family protein</fullName>
    </submittedName>
</protein>
<gene>
    <name evidence="4" type="ORF">OKA05_21575</name>
</gene>
<evidence type="ECO:0000313" key="4">
    <source>
        <dbReference type="EMBL" id="MCW1925165.1"/>
    </source>
</evidence>
<keyword evidence="2" id="KW-1133">Transmembrane helix</keyword>
<dbReference type="EMBL" id="JAPDDT010000012">
    <property type="protein sequence ID" value="MCW1925165.1"/>
    <property type="molecule type" value="Genomic_DNA"/>
</dbReference>
<evidence type="ECO:0000256" key="1">
    <source>
        <dbReference type="ARBA" id="ARBA00009670"/>
    </source>
</evidence>
<keyword evidence="2" id="KW-0472">Membrane</keyword>
<keyword evidence="2" id="KW-0812">Transmembrane</keyword>
<dbReference type="CDD" id="cd05121">
    <property type="entry name" value="ABC1_ADCK3-like"/>
    <property type="match status" value="1"/>
</dbReference>
<dbReference type="Proteomes" id="UP001320876">
    <property type="component" value="Unassembled WGS sequence"/>
</dbReference>
<proteinExistence type="inferred from homology"/>
<accession>A0ABT3GNQ8</accession>
<dbReference type="PANTHER" id="PTHR10566">
    <property type="entry name" value="CHAPERONE-ACTIVITY OF BC1 COMPLEX CABC1 -RELATED"/>
    <property type="match status" value="1"/>
</dbReference>
<dbReference type="PANTHER" id="PTHR10566:SF113">
    <property type="entry name" value="PROTEIN ACTIVITY OF BC1 COMPLEX KINASE 7, CHLOROPLASTIC"/>
    <property type="match status" value="1"/>
</dbReference>
<comment type="similarity">
    <text evidence="1">Belongs to the protein kinase superfamily. ADCK protein kinase family.</text>
</comment>
<feature type="transmembrane region" description="Helical" evidence="2">
    <location>
        <begin position="487"/>
        <end position="507"/>
    </location>
</feature>
<name>A0ABT3GNQ8_9BACT</name>
<feature type="transmembrane region" description="Helical" evidence="2">
    <location>
        <begin position="519"/>
        <end position="543"/>
    </location>
</feature>
<dbReference type="Pfam" id="PF03109">
    <property type="entry name" value="ABC1"/>
    <property type="match status" value="1"/>
</dbReference>
<comment type="caution">
    <text evidence="4">The sequence shown here is derived from an EMBL/GenBank/DDBJ whole genome shotgun (WGS) entry which is preliminary data.</text>
</comment>
<keyword evidence="5" id="KW-1185">Reference proteome</keyword>
<sequence>MKIAPANLRRYKDVAWLFMKYGGRGLAAEARFSEAFDGDAPAAAEDATQLAADLERLGPAFVKIGQLLSTRADLLPPPFLEALGRLQDQVEPVPTEQIRAVVEEELGVRISKAFDEFDDKPLAAASLGQVHVAVLRGGRRVAVKVQRPDIRKEIAADLDSLGEVAGFLDAHTDFGRKYELARLVEHFRGSLLHELDYLREAANLAELQRNLAGFTRLVVPGVVADYSTGRVLTMDYLPGTKITSLSGAVMTDLDGGVLAEELFDAYLKQILVDGFFHADPHPGNLLLTHDRRIAILDLGMTSRIQQRMRDQLVHLLAGISEGNGVQTAEAAMGIASAREESIDRAGFTNAVEEIVGTAKSRSLGDINMGMIVLQVTRASAEAGLRIPQEMNMIGKALLNLDRVGAVLSPSFDPQQSIRRNLTGISQARIRETLTSANLMGMLTETKQFVGQLPLRLNRIFDLVADNKLKVKVDSIDEKSLIQGLQKVANRITMGLILAALIVGSSMLARVDTTFRLFGYPGFAMVLFLLAAAGALLLFFQILVKDR</sequence>
<evidence type="ECO:0000256" key="2">
    <source>
        <dbReference type="SAM" id="Phobius"/>
    </source>
</evidence>
<dbReference type="InterPro" id="IPR004147">
    <property type="entry name" value="ABC1_dom"/>
</dbReference>